<dbReference type="AlphaFoldDB" id="A0A9X2H3X9"/>
<organism evidence="5 6">
    <name type="scientific">Aurantimonas marianensis</name>
    <dbReference type="NCBI Taxonomy" id="2920428"/>
    <lineage>
        <taxon>Bacteria</taxon>
        <taxon>Pseudomonadati</taxon>
        <taxon>Pseudomonadota</taxon>
        <taxon>Alphaproteobacteria</taxon>
        <taxon>Hyphomicrobiales</taxon>
        <taxon>Aurantimonadaceae</taxon>
        <taxon>Aurantimonas</taxon>
    </lineage>
</organism>
<dbReference type="PROSITE" id="PS00530">
    <property type="entry name" value="RNASE_T2_1"/>
    <property type="match status" value="1"/>
</dbReference>
<evidence type="ECO:0000256" key="4">
    <source>
        <dbReference type="SAM" id="SignalP"/>
    </source>
</evidence>
<dbReference type="SUPFAM" id="SSF55895">
    <property type="entry name" value="Ribonuclease Rh-like"/>
    <property type="match status" value="1"/>
</dbReference>
<dbReference type="GO" id="GO:0033897">
    <property type="term" value="F:ribonuclease T2 activity"/>
    <property type="evidence" value="ECO:0007669"/>
    <property type="project" value="InterPro"/>
</dbReference>
<dbReference type="PANTHER" id="PTHR11240">
    <property type="entry name" value="RIBONUCLEASE T2"/>
    <property type="match status" value="1"/>
</dbReference>
<feature type="chain" id="PRO_5040759692" evidence="4">
    <location>
        <begin position="20"/>
        <end position="356"/>
    </location>
</feature>
<dbReference type="Gene3D" id="3.90.730.10">
    <property type="entry name" value="Ribonuclease T2-like"/>
    <property type="match status" value="1"/>
</dbReference>
<comment type="similarity">
    <text evidence="1 2">Belongs to the RNase T2 family.</text>
</comment>
<feature type="signal peptide" evidence="4">
    <location>
        <begin position="1"/>
        <end position="19"/>
    </location>
</feature>
<dbReference type="Pfam" id="PF00445">
    <property type="entry name" value="Ribonuclease_T2"/>
    <property type="match status" value="1"/>
</dbReference>
<evidence type="ECO:0000256" key="1">
    <source>
        <dbReference type="ARBA" id="ARBA00007469"/>
    </source>
</evidence>
<dbReference type="InterPro" id="IPR018188">
    <property type="entry name" value="RNase_T2_His_AS_1"/>
</dbReference>
<keyword evidence="4" id="KW-0732">Signal</keyword>
<proteinExistence type="inferred from homology"/>
<sequence length="356" mass="37445">MKRFCLLAALLLVAPSAFAQVPMTGRFVAEARCPALQSIRKQTNPGGIATEPGVEYVLVGRNAEAATHYYVVIPDAEPPRRWVAVGCGRVEADGVSAAAGEDSTSDAASRRGAEALAKALGQGWAEGRRDDRETPPSGDQRSGSGATVLAASWHAAFCETKPRARDCRNGGEDGGFVLHGLWPQPRGNEYCGVAAEIVSADRAGDWSALPEPQLSRATRRALDAVMPGAEAILDRHQWVKHGSCYGADAEEYFADAVALIGKLNASPVRRLFVDSLGQQLDAPVIRAGFDKAFGHGAGQRVLIDCARDGGRQLIAELRINLAGTITPQTDLGDLIRAANPAGGGCRGGVVDAAGWQ</sequence>
<evidence type="ECO:0000256" key="3">
    <source>
        <dbReference type="SAM" id="MobiDB-lite"/>
    </source>
</evidence>
<name>A0A9X2H3X9_9HYPH</name>
<dbReference type="EMBL" id="JALHBS010000046">
    <property type="protein sequence ID" value="MCP3055185.1"/>
    <property type="molecule type" value="Genomic_DNA"/>
</dbReference>
<evidence type="ECO:0000313" key="5">
    <source>
        <dbReference type="EMBL" id="MCP3055185.1"/>
    </source>
</evidence>
<dbReference type="PANTHER" id="PTHR11240:SF22">
    <property type="entry name" value="RIBONUCLEASE T2"/>
    <property type="match status" value="1"/>
</dbReference>
<dbReference type="GO" id="GO:0006401">
    <property type="term" value="P:RNA catabolic process"/>
    <property type="evidence" value="ECO:0007669"/>
    <property type="project" value="UniProtKB-ARBA"/>
</dbReference>
<dbReference type="InterPro" id="IPR036430">
    <property type="entry name" value="RNase_T2-like_sf"/>
</dbReference>
<reference evidence="5" key="1">
    <citation type="submission" date="2022-03" db="EMBL/GenBank/DDBJ databases">
        <title>Aurantimonas Liuensis sp. Nov., isolated from the hadal seawater of the Mariana Trench.</title>
        <authorList>
            <person name="Liu R."/>
        </authorList>
    </citation>
    <scope>NUCLEOTIDE SEQUENCE</scope>
    <source>
        <strain evidence="5">LRZ36</strain>
    </source>
</reference>
<dbReference type="RefSeq" id="WP_253964045.1">
    <property type="nucleotide sequence ID" value="NZ_JALHBS010000046.1"/>
</dbReference>
<accession>A0A9X2H3X9</accession>
<dbReference type="InterPro" id="IPR001568">
    <property type="entry name" value="RNase_T2-like"/>
</dbReference>
<feature type="region of interest" description="Disordered" evidence="3">
    <location>
        <begin position="119"/>
        <end position="145"/>
    </location>
</feature>
<dbReference type="Proteomes" id="UP001155220">
    <property type="component" value="Unassembled WGS sequence"/>
</dbReference>
<evidence type="ECO:0000256" key="2">
    <source>
        <dbReference type="RuleBase" id="RU004328"/>
    </source>
</evidence>
<comment type="caution">
    <text evidence="5">The sequence shown here is derived from an EMBL/GenBank/DDBJ whole genome shotgun (WGS) entry which is preliminary data.</text>
</comment>
<evidence type="ECO:0000313" key="6">
    <source>
        <dbReference type="Proteomes" id="UP001155220"/>
    </source>
</evidence>
<dbReference type="GO" id="GO:0003723">
    <property type="term" value="F:RNA binding"/>
    <property type="evidence" value="ECO:0007669"/>
    <property type="project" value="InterPro"/>
</dbReference>
<gene>
    <name evidence="5" type="ORF">MJ956_08485</name>
</gene>
<protein>
    <submittedName>
        <fullName evidence="5">Ribonuclease T</fullName>
    </submittedName>
</protein>
<keyword evidence="6" id="KW-1185">Reference proteome</keyword>